<evidence type="ECO:0000313" key="2">
    <source>
        <dbReference type="Proteomes" id="UP000762676"/>
    </source>
</evidence>
<gene>
    <name evidence="1" type="ORF">ElyMa_001362700</name>
</gene>
<sequence length="121" mass="13650">MSRKLSRMAASCFNNEANRCVQRQSKDVQDTSFIKLGVELSGTDSDTPSEKSITNHNWIRSFSERLRNFRSGEFDEGIVAIRRRKLAGINPLLPNLGGHSVWPAMTGLIPEDEAEQRRDTT</sequence>
<proteinExistence type="predicted"/>
<accession>A0AAV4IST4</accession>
<organism evidence="1 2">
    <name type="scientific">Elysia marginata</name>
    <dbReference type="NCBI Taxonomy" id="1093978"/>
    <lineage>
        <taxon>Eukaryota</taxon>
        <taxon>Metazoa</taxon>
        <taxon>Spiralia</taxon>
        <taxon>Lophotrochozoa</taxon>
        <taxon>Mollusca</taxon>
        <taxon>Gastropoda</taxon>
        <taxon>Heterobranchia</taxon>
        <taxon>Euthyneura</taxon>
        <taxon>Panpulmonata</taxon>
        <taxon>Sacoglossa</taxon>
        <taxon>Placobranchoidea</taxon>
        <taxon>Plakobranchidae</taxon>
        <taxon>Elysia</taxon>
    </lineage>
</organism>
<name>A0AAV4IST4_9GAST</name>
<dbReference type="AlphaFoldDB" id="A0AAV4IST4"/>
<evidence type="ECO:0000313" key="1">
    <source>
        <dbReference type="EMBL" id="GFS12071.1"/>
    </source>
</evidence>
<reference evidence="1 2" key="1">
    <citation type="journal article" date="2021" name="Elife">
        <title>Chloroplast acquisition without the gene transfer in kleptoplastic sea slugs, Plakobranchus ocellatus.</title>
        <authorList>
            <person name="Maeda T."/>
            <person name="Takahashi S."/>
            <person name="Yoshida T."/>
            <person name="Shimamura S."/>
            <person name="Takaki Y."/>
            <person name="Nagai Y."/>
            <person name="Toyoda A."/>
            <person name="Suzuki Y."/>
            <person name="Arimoto A."/>
            <person name="Ishii H."/>
            <person name="Satoh N."/>
            <person name="Nishiyama T."/>
            <person name="Hasebe M."/>
            <person name="Maruyama T."/>
            <person name="Minagawa J."/>
            <person name="Obokata J."/>
            <person name="Shigenobu S."/>
        </authorList>
    </citation>
    <scope>NUCLEOTIDE SEQUENCE [LARGE SCALE GENOMIC DNA]</scope>
</reference>
<keyword evidence="2" id="KW-1185">Reference proteome</keyword>
<dbReference type="Proteomes" id="UP000762676">
    <property type="component" value="Unassembled WGS sequence"/>
</dbReference>
<protein>
    <submittedName>
        <fullName evidence="1">Uncharacterized protein</fullName>
    </submittedName>
</protein>
<dbReference type="EMBL" id="BMAT01002699">
    <property type="protein sequence ID" value="GFS12071.1"/>
    <property type="molecule type" value="Genomic_DNA"/>
</dbReference>
<comment type="caution">
    <text evidence="1">The sequence shown here is derived from an EMBL/GenBank/DDBJ whole genome shotgun (WGS) entry which is preliminary data.</text>
</comment>